<feature type="compositionally biased region" description="Basic residues" evidence="11">
    <location>
        <begin position="1307"/>
        <end position="1319"/>
    </location>
</feature>
<dbReference type="InterPro" id="IPR012948">
    <property type="entry name" value="AARP2CN"/>
</dbReference>
<feature type="region of interest" description="Disordered" evidence="11">
    <location>
        <begin position="1"/>
        <end position="80"/>
    </location>
</feature>
<evidence type="ECO:0000313" key="14">
    <source>
        <dbReference type="Proteomes" id="UP000221165"/>
    </source>
</evidence>
<keyword evidence="4" id="KW-0547">Nucleotide-binding</keyword>
<evidence type="ECO:0000256" key="8">
    <source>
        <dbReference type="ARBA" id="ARBA00023242"/>
    </source>
</evidence>
<dbReference type="GO" id="GO:0000479">
    <property type="term" value="P:endonucleolytic cleavage of tricistronic rRNA transcript (SSU-rRNA, 5.8S rRNA, LSU-rRNA)"/>
    <property type="evidence" value="ECO:0007669"/>
    <property type="project" value="TreeGrafter"/>
</dbReference>
<evidence type="ECO:0000256" key="9">
    <source>
        <dbReference type="ARBA" id="ARBA00049117"/>
    </source>
</evidence>
<dbReference type="SMART" id="SM01362">
    <property type="entry name" value="DUF663"/>
    <property type="match status" value="1"/>
</dbReference>
<evidence type="ECO:0000259" key="12">
    <source>
        <dbReference type="PROSITE" id="PS51714"/>
    </source>
</evidence>
<feature type="compositionally biased region" description="Basic residues" evidence="11">
    <location>
        <begin position="590"/>
        <end position="600"/>
    </location>
</feature>
<feature type="domain" description="Bms1-type G" evidence="12">
    <location>
        <begin position="77"/>
        <end position="246"/>
    </location>
</feature>
<evidence type="ECO:0000256" key="3">
    <source>
        <dbReference type="ARBA" id="ARBA00022553"/>
    </source>
</evidence>
<feature type="compositionally biased region" description="Basic and acidic residues" evidence="11">
    <location>
        <begin position="482"/>
        <end position="493"/>
    </location>
</feature>
<feature type="compositionally biased region" description="Basic residues" evidence="11">
    <location>
        <begin position="9"/>
        <end position="29"/>
    </location>
</feature>
<dbReference type="Pfam" id="PF04950">
    <property type="entry name" value="RIBIOP_C"/>
    <property type="match status" value="1"/>
</dbReference>
<feature type="compositionally biased region" description="Polar residues" evidence="11">
    <location>
        <begin position="900"/>
        <end position="909"/>
    </location>
</feature>
<keyword evidence="6" id="KW-0067">ATP-binding</keyword>
<evidence type="ECO:0000256" key="10">
    <source>
        <dbReference type="ARBA" id="ARBA00061391"/>
    </source>
</evidence>
<keyword evidence="8" id="KW-0539">Nucleus</keyword>
<keyword evidence="3" id="KW-0597">Phosphoprotein</keyword>
<feature type="compositionally biased region" description="Low complexity" evidence="11">
    <location>
        <begin position="336"/>
        <end position="345"/>
    </location>
</feature>
<keyword evidence="2" id="KW-0690">Ribosome biogenesis</keyword>
<feature type="compositionally biased region" description="Acidic residues" evidence="11">
    <location>
        <begin position="737"/>
        <end position="746"/>
    </location>
</feature>
<evidence type="ECO:0000256" key="5">
    <source>
        <dbReference type="ARBA" id="ARBA00022801"/>
    </source>
</evidence>
<feature type="compositionally biased region" description="Acidic residues" evidence="11">
    <location>
        <begin position="788"/>
        <end position="801"/>
    </location>
</feature>
<keyword evidence="14" id="KW-1185">Reference proteome</keyword>
<reference evidence="13 14" key="1">
    <citation type="journal article" date="2017" name="Int. J. Parasitol.">
        <title>The genome of the protozoan parasite Cystoisospora suis and a reverse vaccinology approach to identify vaccine candidates.</title>
        <authorList>
            <person name="Palmieri N."/>
            <person name="Shrestha A."/>
            <person name="Ruttkowski B."/>
            <person name="Beck T."/>
            <person name="Vogl C."/>
            <person name="Tomley F."/>
            <person name="Blake D.P."/>
            <person name="Joachim A."/>
        </authorList>
    </citation>
    <scope>NUCLEOTIDE SEQUENCE [LARGE SCALE GENOMIC DNA]</scope>
    <source>
        <strain evidence="13 14">Wien I</strain>
    </source>
</reference>
<dbReference type="InterPro" id="IPR027417">
    <property type="entry name" value="P-loop_NTPase"/>
</dbReference>
<dbReference type="FunFam" id="3.40.50.300:FF:000105">
    <property type="entry name" value="BMS1 ribosome biogenesis factor"/>
    <property type="match status" value="1"/>
</dbReference>
<dbReference type="InterPro" id="IPR007034">
    <property type="entry name" value="BMS1_TSR1_C"/>
</dbReference>
<dbReference type="CDD" id="cd01882">
    <property type="entry name" value="BMS1"/>
    <property type="match status" value="1"/>
</dbReference>
<feature type="compositionally biased region" description="Polar residues" evidence="11">
    <location>
        <begin position="752"/>
        <end position="762"/>
    </location>
</feature>
<dbReference type="GO" id="GO:0034511">
    <property type="term" value="F:U3 snoRNA binding"/>
    <property type="evidence" value="ECO:0007669"/>
    <property type="project" value="TreeGrafter"/>
</dbReference>
<feature type="region of interest" description="Disordered" evidence="11">
    <location>
        <begin position="411"/>
        <end position="496"/>
    </location>
</feature>
<comment type="caution">
    <text evidence="13">The sequence shown here is derived from an EMBL/GenBank/DDBJ whole genome shotgun (WGS) entry which is preliminary data.</text>
</comment>
<dbReference type="GO" id="GO:0005654">
    <property type="term" value="C:nucleoplasm"/>
    <property type="evidence" value="ECO:0007669"/>
    <property type="project" value="UniProtKB-ARBA"/>
</dbReference>
<dbReference type="GO" id="GO:0030686">
    <property type="term" value="C:90S preribosome"/>
    <property type="evidence" value="ECO:0007669"/>
    <property type="project" value="TreeGrafter"/>
</dbReference>
<proteinExistence type="inferred from homology"/>
<dbReference type="GO" id="GO:0005524">
    <property type="term" value="F:ATP binding"/>
    <property type="evidence" value="ECO:0007669"/>
    <property type="project" value="UniProtKB-KW"/>
</dbReference>
<dbReference type="InterPro" id="IPR030387">
    <property type="entry name" value="G_Bms1/Tsr1_dom"/>
</dbReference>
<gene>
    <name evidence="13" type="ORF">CSUI_001269</name>
</gene>
<feature type="compositionally biased region" description="Acidic residues" evidence="11">
    <location>
        <begin position="654"/>
        <end position="663"/>
    </location>
</feature>
<dbReference type="EMBL" id="MIGC01000501">
    <property type="protein sequence ID" value="PHJ24864.1"/>
    <property type="molecule type" value="Genomic_DNA"/>
</dbReference>
<comment type="catalytic activity">
    <reaction evidence="9">
        <text>GTP + H2O = GDP + phosphate + H(+)</text>
        <dbReference type="Rhea" id="RHEA:19669"/>
        <dbReference type="ChEBI" id="CHEBI:15377"/>
        <dbReference type="ChEBI" id="CHEBI:15378"/>
        <dbReference type="ChEBI" id="CHEBI:37565"/>
        <dbReference type="ChEBI" id="CHEBI:43474"/>
        <dbReference type="ChEBI" id="CHEBI:58189"/>
    </reaction>
    <physiologicalReaction direction="left-to-right" evidence="9">
        <dbReference type="Rhea" id="RHEA:19670"/>
    </physiologicalReaction>
</comment>
<comment type="similarity">
    <text evidence="10">Belongs to the TRAFAC class translation factor GTPase superfamily. Bms1-like GTPase family. BMS1 subfamily.</text>
</comment>
<dbReference type="Pfam" id="PF22298">
    <property type="entry name" value="Tsr1_G-like"/>
    <property type="match status" value="1"/>
</dbReference>
<dbReference type="SUPFAM" id="SSF52540">
    <property type="entry name" value="P-loop containing nucleoside triphosphate hydrolases"/>
    <property type="match status" value="1"/>
</dbReference>
<comment type="subcellular location">
    <subcellularLocation>
        <location evidence="1">Nucleus</location>
        <location evidence="1">Nucleolus</location>
    </subcellularLocation>
</comment>
<keyword evidence="5" id="KW-0378">Hydrolase</keyword>
<dbReference type="SMART" id="SM00785">
    <property type="entry name" value="AARP2CN"/>
    <property type="match status" value="1"/>
</dbReference>
<evidence type="ECO:0000256" key="2">
    <source>
        <dbReference type="ARBA" id="ARBA00022517"/>
    </source>
</evidence>
<evidence type="ECO:0000256" key="11">
    <source>
        <dbReference type="SAM" id="MobiDB-lite"/>
    </source>
</evidence>
<dbReference type="PROSITE" id="PS51714">
    <property type="entry name" value="G_BMS1"/>
    <property type="match status" value="1"/>
</dbReference>
<feature type="compositionally biased region" description="Basic and acidic residues" evidence="11">
    <location>
        <begin position="1281"/>
        <end position="1306"/>
    </location>
</feature>
<feature type="compositionally biased region" description="Acidic residues" evidence="11">
    <location>
        <begin position="611"/>
        <end position="642"/>
    </location>
</feature>
<dbReference type="InterPro" id="IPR037875">
    <property type="entry name" value="Bms1_N"/>
</dbReference>
<sequence length="1346" mass="151611">MEGDGGTQLHKRHQQRKSKAERKKSRRREKNGETKHNPRAFTFSGGVVSVQRKVQRSLDRRALKEKEEKTDKTPDVPPPYIVVVQGPPGVGKTTLIRSLVKHYTRHSLQVVQGPITLVASKQRRLTFIECSGTDVQQMLDLAKIADLVLLLIDADFGFEMETFEFINILQVHGFPRVIGVLTHLDSIADRNNQKALRKRKKQLKNRFWTEIYDGAKLFYLTGLQYGRYKKREILNLSRYIAVQKFAPLSWRSAHPYLLALRWEPGFSPSRRRPVGEDGEEDEVHQMGEEKCSCIFYGYVRGAVLRQGQSIHIPGAGDFHVSSLSCCDDPCPPPQPSSLSLPSTDPTADESPGGVEGNSLITNPVRSRRKSARSLKDQQRAIYAPAADVGNVRVDADAMYIHLPDTKVSFTRPENLIHDGRGGSLKGKKKKGAGKEATTEGDGSTSTREETEEEDEDEEENSCSSEEEEGDEDGMDLGAGKRPLLEKQKKKGDEEGLTDAIKMVRTLQDADRFIDKQLNTQELRLLPFSSRTLARSKDQVDKHDERSSGDLPAVRQLDVVRDEEEEDYDGEEDDGDSEEGEEEIQNSAGKKYSKRTRRPAPSRHSSSRNAAEEEDDDEDDVSGDGDSQEEDEDQVRESEEDESSGGGELGNMLDTSEDEGELDDSIASIHEAARRRFSRQPSLKEIIYLGREIGGGGGGSSKRSNGIAGEVKKRGGDGKLSSKNRRGSSHGEKKIPLFEDEEEEEQETERSDTFSPSQQKNSSGGAGLYGNLPSILPACLRRRRREKEEQEEGGEEGVDGDDPCSIVEEEGRQDTSWVSDRVMYAAVGVFGDEEERRKYWTQEKIESIKARCFITGGWSSGEEDEKKKNSAVSDSGAAAKASVQLTEEEIEEQKRKHSQEQQRLMNESRQLQFQDQRNDGLGVSAHGDEAYSGACASIGSFVRVYVENLPRIWIESLHASRPVLLGGLCAGEQTHTFLQARVKKHRWFPKILKSDDVLLFSAGWRRFQSLPMYALEDRSNARMRYLKYTPEHLHCLAYFWAPGLPPATPVLAIRDTRATANFRVSATGLVLQTSPSVQLSKKLKLLGEPKKIFKNTAFIKGMFNSDLEVNMCIGAKIQTVSGIRGQVKKAAGTDGTFRATFEDKILMSDLIVCKTWLKIQPRQFFNPVLDIEGWRRLRTQAEIRQSLQIPVASKPEDASLGALQAARRSKVFNPIRVPKQLMLKLPFSSRTKLLHRTSKLRQLKGKDKIEELDLRKPLVSTYDRRVAALLQRLQTIKNARLEKRKEQQKEKRQKKALEERKKEEAKARKQVALRKKRYVKQGKIEMGMRKRMRISGDGKASRRNEDD</sequence>
<feature type="region of interest" description="Disordered" evidence="11">
    <location>
        <begin position="526"/>
        <end position="666"/>
    </location>
</feature>
<evidence type="ECO:0000313" key="13">
    <source>
        <dbReference type="EMBL" id="PHJ24864.1"/>
    </source>
</evidence>
<dbReference type="GO" id="GO:0003924">
    <property type="term" value="F:GTPase activity"/>
    <property type="evidence" value="ECO:0007669"/>
    <property type="project" value="TreeGrafter"/>
</dbReference>
<dbReference type="GO" id="GO:0032040">
    <property type="term" value="C:small-subunit processome"/>
    <property type="evidence" value="ECO:0007669"/>
    <property type="project" value="UniProtKB-ARBA"/>
</dbReference>
<evidence type="ECO:0000256" key="7">
    <source>
        <dbReference type="ARBA" id="ARBA00023134"/>
    </source>
</evidence>
<dbReference type="PANTHER" id="PTHR12858:SF2">
    <property type="entry name" value="RIBOSOME BIOGENESIS PROTEIN BMS1 HOMOLOG"/>
    <property type="match status" value="1"/>
</dbReference>
<accession>A0A2C6LD44</accession>
<dbReference type="RefSeq" id="XP_067926536.1">
    <property type="nucleotide sequence ID" value="XM_068061475.1"/>
</dbReference>
<dbReference type="Gene3D" id="3.40.50.300">
    <property type="entry name" value="P-loop containing nucleotide triphosphate hydrolases"/>
    <property type="match status" value="1"/>
</dbReference>
<dbReference type="Pfam" id="PF08142">
    <property type="entry name" value="AARP2CN"/>
    <property type="match status" value="1"/>
</dbReference>
<organism evidence="13 14">
    <name type="scientific">Cystoisospora suis</name>
    <dbReference type="NCBI Taxonomy" id="483139"/>
    <lineage>
        <taxon>Eukaryota</taxon>
        <taxon>Sar</taxon>
        <taxon>Alveolata</taxon>
        <taxon>Apicomplexa</taxon>
        <taxon>Conoidasida</taxon>
        <taxon>Coccidia</taxon>
        <taxon>Eucoccidiorida</taxon>
        <taxon>Eimeriorina</taxon>
        <taxon>Sarcocystidae</taxon>
        <taxon>Cystoisospora</taxon>
    </lineage>
</organism>
<protein>
    <submittedName>
        <fullName evidence="13">Aarp2cn domain-containing protein</fullName>
    </submittedName>
</protein>
<evidence type="ECO:0000256" key="1">
    <source>
        <dbReference type="ARBA" id="ARBA00004604"/>
    </source>
</evidence>
<dbReference type="Proteomes" id="UP000221165">
    <property type="component" value="Unassembled WGS sequence"/>
</dbReference>
<dbReference type="PANTHER" id="PTHR12858">
    <property type="entry name" value="RIBOSOME BIOGENESIS PROTEIN"/>
    <property type="match status" value="1"/>
</dbReference>
<evidence type="ECO:0000256" key="6">
    <source>
        <dbReference type="ARBA" id="ARBA00022840"/>
    </source>
</evidence>
<dbReference type="VEuPathDB" id="ToxoDB:CSUI_001269"/>
<dbReference type="GO" id="GO:0005525">
    <property type="term" value="F:GTP binding"/>
    <property type="evidence" value="ECO:0007669"/>
    <property type="project" value="UniProtKB-KW"/>
</dbReference>
<feature type="region of interest" description="Disordered" evidence="11">
    <location>
        <begin position="690"/>
        <end position="814"/>
    </location>
</feature>
<feature type="compositionally biased region" description="Acidic residues" evidence="11">
    <location>
        <begin position="560"/>
        <end position="583"/>
    </location>
</feature>
<feature type="compositionally biased region" description="Basic and acidic residues" evidence="11">
    <location>
        <begin position="534"/>
        <end position="547"/>
    </location>
</feature>
<feature type="compositionally biased region" description="Acidic residues" evidence="11">
    <location>
        <begin position="449"/>
        <end position="474"/>
    </location>
</feature>
<dbReference type="GeneID" id="94424686"/>
<feature type="compositionally biased region" description="Basic and acidic residues" evidence="11">
    <location>
        <begin position="56"/>
        <end position="74"/>
    </location>
</feature>
<feature type="compositionally biased region" description="Basic and acidic residues" evidence="11">
    <location>
        <begin position="1321"/>
        <end position="1346"/>
    </location>
</feature>
<dbReference type="InterPro" id="IPR039761">
    <property type="entry name" value="Bms1/Tsr1"/>
</dbReference>
<name>A0A2C6LD44_9APIC</name>
<feature type="region of interest" description="Disordered" evidence="11">
    <location>
        <begin position="858"/>
        <end position="909"/>
    </location>
</feature>
<dbReference type="OrthoDB" id="10260897at2759"/>
<dbReference type="GO" id="GO:0000462">
    <property type="term" value="P:maturation of SSU-rRNA from tricistronic rRNA transcript (SSU-rRNA, 5.8S rRNA, LSU-rRNA)"/>
    <property type="evidence" value="ECO:0007669"/>
    <property type="project" value="TreeGrafter"/>
</dbReference>
<keyword evidence="7" id="KW-0342">GTP-binding</keyword>
<evidence type="ECO:0000256" key="4">
    <source>
        <dbReference type="ARBA" id="ARBA00022741"/>
    </source>
</evidence>
<feature type="region of interest" description="Disordered" evidence="11">
    <location>
        <begin position="331"/>
        <end position="377"/>
    </location>
</feature>
<feature type="region of interest" description="Disordered" evidence="11">
    <location>
        <begin position="1281"/>
        <end position="1346"/>
    </location>
</feature>